<dbReference type="GO" id="GO:0051539">
    <property type="term" value="F:4 iron, 4 sulfur cluster binding"/>
    <property type="evidence" value="ECO:0007669"/>
    <property type="project" value="UniProtKB-KW"/>
</dbReference>
<dbReference type="SFLD" id="SFLDS00029">
    <property type="entry name" value="Radical_SAM"/>
    <property type="match status" value="1"/>
</dbReference>
<comment type="caution">
    <text evidence="10">The sequence shown here is derived from an EMBL/GenBank/DDBJ whole genome shotgun (WGS) entry which is preliminary data.</text>
</comment>
<dbReference type="Gene3D" id="3.20.20.70">
    <property type="entry name" value="Aldolase class I"/>
    <property type="match status" value="1"/>
</dbReference>
<dbReference type="SUPFAM" id="SSF54862">
    <property type="entry name" value="4Fe-4S ferredoxins"/>
    <property type="match status" value="1"/>
</dbReference>
<dbReference type="NCBIfam" id="TIGR02494">
    <property type="entry name" value="PFLE_PFLC"/>
    <property type="match status" value="1"/>
</dbReference>
<evidence type="ECO:0000256" key="4">
    <source>
        <dbReference type="ARBA" id="ARBA00022691"/>
    </source>
</evidence>
<comment type="similarity">
    <text evidence="2">Belongs to the organic radical-activating enzymes family.</text>
</comment>
<dbReference type="NCBIfam" id="NF033717">
    <property type="entry name" value="HPDL_rSAM_activ"/>
    <property type="match status" value="1"/>
</dbReference>
<dbReference type="InterPro" id="IPR012839">
    <property type="entry name" value="Organic_radical_activase"/>
</dbReference>
<evidence type="ECO:0000256" key="2">
    <source>
        <dbReference type="ARBA" id="ARBA00009777"/>
    </source>
</evidence>
<dbReference type="PANTHER" id="PTHR30352:SF4">
    <property type="entry name" value="PYRUVATE FORMATE-LYASE 2-ACTIVATING ENZYME"/>
    <property type="match status" value="1"/>
</dbReference>
<keyword evidence="6 10" id="KW-0560">Oxidoreductase</keyword>
<evidence type="ECO:0000313" key="10">
    <source>
        <dbReference type="EMBL" id="MBB6215128.1"/>
    </source>
</evidence>
<keyword evidence="3" id="KW-0004">4Fe-4S</keyword>
<dbReference type="InterPro" id="IPR001989">
    <property type="entry name" value="Radical_activat_CS"/>
</dbReference>
<dbReference type="SFLD" id="SFLDG01118">
    <property type="entry name" value="activating_enzymes__group_2"/>
    <property type="match status" value="1"/>
</dbReference>
<dbReference type="AlphaFoldDB" id="A0A841KSK9"/>
<name>A0A841KSK9_9FIRM</name>
<dbReference type="GO" id="GO:0016829">
    <property type="term" value="F:lyase activity"/>
    <property type="evidence" value="ECO:0007669"/>
    <property type="project" value="UniProtKB-KW"/>
</dbReference>
<evidence type="ECO:0000256" key="8">
    <source>
        <dbReference type="ARBA" id="ARBA00023014"/>
    </source>
</evidence>
<accession>A0A841KSK9</accession>
<dbReference type="InterPro" id="IPR058240">
    <property type="entry name" value="rSAM_sf"/>
</dbReference>
<evidence type="ECO:0000256" key="3">
    <source>
        <dbReference type="ARBA" id="ARBA00022485"/>
    </source>
</evidence>
<keyword evidence="5" id="KW-0479">Metal-binding</keyword>
<organism evidence="10 11">
    <name type="scientific">Anaerosolibacter carboniphilus</name>
    <dbReference type="NCBI Taxonomy" id="1417629"/>
    <lineage>
        <taxon>Bacteria</taxon>
        <taxon>Bacillati</taxon>
        <taxon>Bacillota</taxon>
        <taxon>Clostridia</taxon>
        <taxon>Peptostreptococcales</taxon>
        <taxon>Thermotaleaceae</taxon>
        <taxon>Anaerosolibacter</taxon>
    </lineage>
</organism>
<dbReference type="EMBL" id="JACHEN010000005">
    <property type="protein sequence ID" value="MBB6215128.1"/>
    <property type="molecule type" value="Genomic_DNA"/>
</dbReference>
<dbReference type="SUPFAM" id="SSF102114">
    <property type="entry name" value="Radical SAM enzymes"/>
    <property type="match status" value="1"/>
</dbReference>
<evidence type="ECO:0000256" key="7">
    <source>
        <dbReference type="ARBA" id="ARBA00023004"/>
    </source>
</evidence>
<dbReference type="GO" id="GO:0046872">
    <property type="term" value="F:metal ion binding"/>
    <property type="evidence" value="ECO:0007669"/>
    <property type="project" value="UniProtKB-KW"/>
</dbReference>
<keyword evidence="8" id="KW-0411">Iron-sulfur</keyword>
<evidence type="ECO:0000256" key="1">
    <source>
        <dbReference type="ARBA" id="ARBA00001966"/>
    </source>
</evidence>
<dbReference type="InterPro" id="IPR007197">
    <property type="entry name" value="rSAM"/>
</dbReference>
<dbReference type="InterPro" id="IPR040074">
    <property type="entry name" value="BssD/PflA/YjjW"/>
</dbReference>
<dbReference type="PROSITE" id="PS51918">
    <property type="entry name" value="RADICAL_SAM"/>
    <property type="match status" value="1"/>
</dbReference>
<evidence type="ECO:0000256" key="5">
    <source>
        <dbReference type="ARBA" id="ARBA00022723"/>
    </source>
</evidence>
<reference evidence="10 11" key="1">
    <citation type="submission" date="2020-08" db="EMBL/GenBank/DDBJ databases">
        <title>Genomic Encyclopedia of Type Strains, Phase IV (KMG-IV): sequencing the most valuable type-strain genomes for metagenomic binning, comparative biology and taxonomic classification.</title>
        <authorList>
            <person name="Goeker M."/>
        </authorList>
    </citation>
    <scope>NUCLEOTIDE SEQUENCE [LARGE SCALE GENOMIC DNA]</scope>
    <source>
        <strain evidence="10 11">DSM 103526</strain>
    </source>
</reference>
<keyword evidence="10" id="KW-0670">Pyruvate</keyword>
<keyword evidence="11" id="KW-1185">Reference proteome</keyword>
<comment type="cofactor">
    <cofactor evidence="1">
        <name>[4Fe-4S] cluster</name>
        <dbReference type="ChEBI" id="CHEBI:49883"/>
    </cofactor>
</comment>
<dbReference type="InterPro" id="IPR013785">
    <property type="entry name" value="Aldolase_TIM"/>
</dbReference>
<dbReference type="PANTHER" id="PTHR30352">
    <property type="entry name" value="PYRUVATE FORMATE-LYASE-ACTIVATING ENZYME"/>
    <property type="match status" value="1"/>
</dbReference>
<dbReference type="Proteomes" id="UP000579281">
    <property type="component" value="Unassembled WGS sequence"/>
</dbReference>
<keyword evidence="10" id="KW-0456">Lyase</keyword>
<evidence type="ECO:0000313" key="11">
    <source>
        <dbReference type="Proteomes" id="UP000579281"/>
    </source>
</evidence>
<dbReference type="InterPro" id="IPR034457">
    <property type="entry name" value="Organic_radical-activating"/>
</dbReference>
<sequence>MDAEMKGLLFDIQGYSVHDGPGCRTVCFFSGCPLSCQWCANPESWSMKQNLMFVRSKCKNPKGCFRCGVACQKDAVRMDEEKGLVFDRAICAACHSFECVEVCYLEALKVCGRYYTSEELMKIFQRDRQFWGVQGGVTFSGGEPLAQKDFLISLLKLCKDAYIHTAIETTAYGPKETFLKVMAYIDFAFIDVKHMDRDKHKEKTGVYNDTILENIRALTKADWQGRLVLRMPVIEGYNDDKGHIEEIVRFMKEIGLIEINILPFHRMGDSKWRQMGKNYAYTDVEPTSMEKLEYIQDTFLDAGIACYIGHETAF</sequence>
<dbReference type="EC" id="1.97.1.4" evidence="10"/>
<dbReference type="SFLD" id="SFLDG01066">
    <property type="entry name" value="organic_radical-activating_enz"/>
    <property type="match status" value="1"/>
</dbReference>
<dbReference type="CDD" id="cd01335">
    <property type="entry name" value="Radical_SAM"/>
    <property type="match status" value="1"/>
</dbReference>
<dbReference type="PROSITE" id="PS01087">
    <property type="entry name" value="RADICAL_ACTIVATING"/>
    <property type="match status" value="1"/>
</dbReference>
<proteinExistence type="inferred from homology"/>
<keyword evidence="4" id="KW-0949">S-adenosyl-L-methionine</keyword>
<protein>
    <submittedName>
        <fullName evidence="10">Pyruvate formate lyase activating enzyme</fullName>
        <ecNumber evidence="10">1.97.1.4</ecNumber>
    </submittedName>
</protein>
<gene>
    <name evidence="10" type="ORF">HNQ80_001217</name>
</gene>
<dbReference type="RefSeq" id="WP_184309139.1">
    <property type="nucleotide sequence ID" value="NZ_JACHEN010000005.1"/>
</dbReference>
<evidence type="ECO:0000256" key="6">
    <source>
        <dbReference type="ARBA" id="ARBA00023002"/>
    </source>
</evidence>
<dbReference type="Pfam" id="PF04055">
    <property type="entry name" value="Radical_SAM"/>
    <property type="match status" value="1"/>
</dbReference>
<dbReference type="PIRSF" id="PIRSF000371">
    <property type="entry name" value="PFL_act_enz"/>
    <property type="match status" value="1"/>
</dbReference>
<feature type="domain" description="Radical SAM core" evidence="9">
    <location>
        <begin position="18"/>
        <end position="305"/>
    </location>
</feature>
<evidence type="ECO:0000259" key="9">
    <source>
        <dbReference type="PROSITE" id="PS51918"/>
    </source>
</evidence>
<dbReference type="GO" id="GO:0043365">
    <property type="term" value="F:[formate-C-acetyltransferase]-activating enzyme activity"/>
    <property type="evidence" value="ECO:0007669"/>
    <property type="project" value="UniProtKB-EC"/>
</dbReference>
<keyword evidence="7" id="KW-0408">Iron</keyword>